<dbReference type="Proteomes" id="UP000228900">
    <property type="component" value="Unassembled WGS sequence"/>
</dbReference>
<dbReference type="AlphaFoldDB" id="A0A2M6WQW3"/>
<organism evidence="1 2">
    <name type="scientific">Candidatus Falkowbacteria bacterium CG10_big_fil_rev_8_21_14_0_10_39_9</name>
    <dbReference type="NCBI Taxonomy" id="1974566"/>
    <lineage>
        <taxon>Bacteria</taxon>
        <taxon>Candidatus Falkowiibacteriota</taxon>
    </lineage>
</organism>
<name>A0A2M6WQW3_9BACT</name>
<evidence type="ECO:0000313" key="2">
    <source>
        <dbReference type="Proteomes" id="UP000228900"/>
    </source>
</evidence>
<dbReference type="EMBL" id="PFAQ01000016">
    <property type="protein sequence ID" value="PIT95181.1"/>
    <property type="molecule type" value="Genomic_DNA"/>
</dbReference>
<sequence length="103" mass="12311">MITINKNLTARENKIILIKLTDFFIGKTIQIIYKNEKNSNACVINNKQAGFKMIRIIRDRQYCFELELDDDSRYKFFSKNNKFNDFNGKLWTFIGIDYDLKII</sequence>
<comment type="caution">
    <text evidence="1">The sequence shown here is derived from an EMBL/GenBank/DDBJ whole genome shotgun (WGS) entry which is preliminary data.</text>
</comment>
<evidence type="ECO:0000313" key="1">
    <source>
        <dbReference type="EMBL" id="PIT95181.1"/>
    </source>
</evidence>
<gene>
    <name evidence="1" type="ORF">COT98_00785</name>
</gene>
<protein>
    <submittedName>
        <fullName evidence="1">Uncharacterized protein</fullName>
    </submittedName>
</protein>
<reference evidence="2" key="1">
    <citation type="submission" date="2017-09" db="EMBL/GenBank/DDBJ databases">
        <title>Depth-based differentiation of microbial function through sediment-hosted aquifers and enrichment of novel symbionts in the deep terrestrial subsurface.</title>
        <authorList>
            <person name="Probst A.J."/>
            <person name="Ladd B."/>
            <person name="Jarett J.K."/>
            <person name="Geller-Mcgrath D.E."/>
            <person name="Sieber C.M.K."/>
            <person name="Emerson J.B."/>
            <person name="Anantharaman K."/>
            <person name="Thomas B.C."/>
            <person name="Malmstrom R."/>
            <person name="Stieglmeier M."/>
            <person name="Klingl A."/>
            <person name="Woyke T."/>
            <person name="Ryan C.M."/>
            <person name="Banfield J.F."/>
        </authorList>
    </citation>
    <scope>NUCLEOTIDE SEQUENCE [LARGE SCALE GENOMIC DNA]</scope>
</reference>
<proteinExistence type="predicted"/>
<accession>A0A2M6WQW3</accession>